<name>A0A8S5RIG2_9VIRU</name>
<evidence type="ECO:0000313" key="1">
    <source>
        <dbReference type="EMBL" id="DAE30873.1"/>
    </source>
</evidence>
<accession>A0A8S5RIG2</accession>
<proteinExistence type="predicted"/>
<dbReference type="EMBL" id="BK059105">
    <property type="protein sequence ID" value="DAE30873.1"/>
    <property type="molecule type" value="Genomic_DNA"/>
</dbReference>
<reference evidence="1" key="1">
    <citation type="journal article" date="2021" name="Proc. Natl. Acad. Sci. U.S.A.">
        <title>A Catalog of Tens of Thousands of Viruses from Human Metagenomes Reveals Hidden Associations with Chronic Diseases.</title>
        <authorList>
            <person name="Tisza M.J."/>
            <person name="Buck C.B."/>
        </authorList>
    </citation>
    <scope>NUCLEOTIDE SEQUENCE</scope>
    <source>
        <strain evidence="1">CtML55</strain>
    </source>
</reference>
<protein>
    <submittedName>
        <fullName evidence="1">Uncharacterized protein</fullName>
    </submittedName>
</protein>
<sequence>MLKVVKNGIGIESVTKMIQDSIGNLGTTSESNEGFVRT</sequence>
<organism evidence="1">
    <name type="scientific">virus sp. ctML55</name>
    <dbReference type="NCBI Taxonomy" id="2827627"/>
    <lineage>
        <taxon>Viruses</taxon>
    </lineage>
</organism>